<dbReference type="EMBL" id="KE647080">
    <property type="protein sequence ID" value="EQB61834.1"/>
    <property type="molecule type" value="Genomic_DNA"/>
</dbReference>
<dbReference type="OrthoDB" id="2193288at2759"/>
<sequence>MYREILNFLKDKNKKLTKEEANEFMKLLAQTVDMEDFDPNILSMDTDEGCDFNVFVDNLDIDYSEDDSYSINSSEDEDEDDEEYVVLSKRKIKRNNDFKRSKKETKDINIDHIQESKNKKEDNVSEEIKNDVIEINDILNEEMKGTNQKYNVETNNNNFKDIQNLSVDKKNCILTTNIKNNDFNYNEKSQSFFENSIGSKKNNENIKSFEINKKMTLNSKDLDVENSIHDNKVNFETCNTSTTNHFENEQIDNSEADNDKYQRNPFFTTPKEEVIINKPKFEFKLPENSFIKNSEFELPKNPKNSNFYFELPKDYNGPTENDNYKFEIGELIDVQKSGPDYKFYDEEQKEI</sequence>
<proteinExistence type="predicted"/>
<evidence type="ECO:0000313" key="1">
    <source>
        <dbReference type="EMBL" id="EQB61834.1"/>
    </source>
</evidence>
<accession>T0LC19</accession>
<organism evidence="1 2">
    <name type="scientific">Vairimorpha apis BRL 01</name>
    <dbReference type="NCBI Taxonomy" id="1037528"/>
    <lineage>
        <taxon>Eukaryota</taxon>
        <taxon>Fungi</taxon>
        <taxon>Fungi incertae sedis</taxon>
        <taxon>Microsporidia</taxon>
        <taxon>Nosematidae</taxon>
        <taxon>Vairimorpha</taxon>
    </lineage>
</organism>
<keyword evidence="2" id="KW-1185">Reference proteome</keyword>
<name>T0LC19_9MICR</name>
<dbReference type="HOGENOM" id="CLU_790101_0_0_1"/>
<dbReference type="VEuPathDB" id="MicrosporidiaDB:NAPIS_ORF00592"/>
<protein>
    <submittedName>
        <fullName evidence="1">Uncharacterized protein</fullName>
    </submittedName>
</protein>
<evidence type="ECO:0000313" key="2">
    <source>
        <dbReference type="Proteomes" id="UP000053780"/>
    </source>
</evidence>
<dbReference type="AlphaFoldDB" id="T0LC19"/>
<dbReference type="Proteomes" id="UP000053780">
    <property type="component" value="Unassembled WGS sequence"/>
</dbReference>
<reference evidence="1 2" key="1">
    <citation type="journal article" date="2013" name="BMC Genomics">
        <title>Genome sequencing and comparative genomics of honey bee microsporidia, Nosema apis reveal novel insights into host-parasite interactions.</title>
        <authorList>
            <person name="Chen Yp."/>
            <person name="Pettis J.S."/>
            <person name="Zhao Y."/>
            <person name="Liu X."/>
            <person name="Tallon L.J."/>
            <person name="Sadzewicz L.D."/>
            <person name="Li R."/>
            <person name="Zheng H."/>
            <person name="Huang S."/>
            <person name="Zhang X."/>
            <person name="Hamilton M.C."/>
            <person name="Pernal S.F."/>
            <person name="Melathopoulos A.P."/>
            <person name="Yan X."/>
            <person name="Evans J.D."/>
        </authorList>
    </citation>
    <scope>NUCLEOTIDE SEQUENCE [LARGE SCALE GENOMIC DNA]</scope>
    <source>
        <strain evidence="1 2">BRL 01</strain>
    </source>
</reference>
<gene>
    <name evidence="1" type="ORF">NAPIS_ORF00592</name>
</gene>